<protein>
    <recommendedName>
        <fullName evidence="5">RCC1-like domain-containing protein</fullName>
    </recommendedName>
</protein>
<dbReference type="PROSITE" id="PS00625">
    <property type="entry name" value="RCC1_1"/>
    <property type="match status" value="1"/>
</dbReference>
<evidence type="ECO:0000256" key="2">
    <source>
        <dbReference type="ARBA" id="ARBA00022737"/>
    </source>
</evidence>
<feature type="repeat" description="RCC1" evidence="3">
    <location>
        <begin position="265"/>
        <end position="324"/>
    </location>
</feature>
<dbReference type="InterPro" id="IPR058923">
    <property type="entry name" value="RCC1-like_dom"/>
</dbReference>
<gene>
    <name evidence="6" type="ORF">jhhlp_002086</name>
</gene>
<evidence type="ECO:0000313" key="7">
    <source>
        <dbReference type="Proteomes" id="UP000233524"/>
    </source>
</evidence>
<evidence type="ECO:0000256" key="4">
    <source>
        <dbReference type="SAM" id="MobiDB-lite"/>
    </source>
</evidence>
<evidence type="ECO:0000256" key="1">
    <source>
        <dbReference type="ARBA" id="ARBA00022658"/>
    </source>
</evidence>
<dbReference type="PANTHER" id="PTHR45982:SF1">
    <property type="entry name" value="REGULATOR OF CHROMOSOME CONDENSATION"/>
    <property type="match status" value="1"/>
</dbReference>
<dbReference type="PRINTS" id="PR00633">
    <property type="entry name" value="RCCNDNSATION"/>
</dbReference>
<dbReference type="Proteomes" id="UP000233524">
    <property type="component" value="Unassembled WGS sequence"/>
</dbReference>
<dbReference type="InterPro" id="IPR009091">
    <property type="entry name" value="RCC1/BLIP-II"/>
</dbReference>
<feature type="repeat" description="RCC1" evidence="3">
    <location>
        <begin position="90"/>
        <end position="145"/>
    </location>
</feature>
<comment type="caution">
    <text evidence="6">The sequence shown here is derived from an EMBL/GenBank/DDBJ whole genome shotgun (WGS) entry which is preliminary data.</text>
</comment>
<dbReference type="STRING" id="41688.A0A2N3ND13"/>
<dbReference type="AlphaFoldDB" id="A0A2N3ND13"/>
<organism evidence="6 7">
    <name type="scientific">Lomentospora prolificans</name>
    <dbReference type="NCBI Taxonomy" id="41688"/>
    <lineage>
        <taxon>Eukaryota</taxon>
        <taxon>Fungi</taxon>
        <taxon>Dikarya</taxon>
        <taxon>Ascomycota</taxon>
        <taxon>Pezizomycotina</taxon>
        <taxon>Sordariomycetes</taxon>
        <taxon>Hypocreomycetidae</taxon>
        <taxon>Microascales</taxon>
        <taxon>Microascaceae</taxon>
        <taxon>Lomentospora</taxon>
    </lineage>
</organism>
<feature type="region of interest" description="Disordered" evidence="4">
    <location>
        <begin position="1"/>
        <end position="21"/>
    </location>
</feature>
<feature type="repeat" description="RCC1" evidence="3">
    <location>
        <begin position="146"/>
        <end position="209"/>
    </location>
</feature>
<evidence type="ECO:0000259" key="5">
    <source>
        <dbReference type="Pfam" id="PF25390"/>
    </source>
</evidence>
<dbReference type="VEuPathDB" id="FungiDB:jhhlp_002086"/>
<proteinExistence type="predicted"/>
<dbReference type="InParanoid" id="A0A2N3ND13"/>
<feature type="repeat" description="RCC1" evidence="3">
    <location>
        <begin position="24"/>
        <end position="89"/>
    </location>
</feature>
<evidence type="ECO:0000256" key="3">
    <source>
        <dbReference type="PROSITE-ProRule" id="PRU00235"/>
    </source>
</evidence>
<keyword evidence="2" id="KW-0677">Repeat</keyword>
<dbReference type="PANTHER" id="PTHR45982">
    <property type="entry name" value="REGULATOR OF CHROMOSOME CONDENSATION"/>
    <property type="match status" value="1"/>
</dbReference>
<dbReference type="EMBL" id="NLAX01000008">
    <property type="protein sequence ID" value="PKS10335.1"/>
    <property type="molecule type" value="Genomic_DNA"/>
</dbReference>
<dbReference type="Pfam" id="PF25390">
    <property type="entry name" value="WD40_RLD"/>
    <property type="match status" value="1"/>
</dbReference>
<feature type="domain" description="RCC1-like" evidence="5">
    <location>
        <begin position="26"/>
        <end position="423"/>
    </location>
</feature>
<keyword evidence="1" id="KW-0344">Guanine-nucleotide releasing factor</keyword>
<reference evidence="6 7" key="1">
    <citation type="journal article" date="2017" name="G3 (Bethesda)">
        <title>First Draft Genome Sequence of the Pathogenic Fungus Lomentospora prolificans (Formerly Scedosporium prolificans).</title>
        <authorList>
            <person name="Luo R."/>
            <person name="Zimin A."/>
            <person name="Workman R."/>
            <person name="Fan Y."/>
            <person name="Pertea G."/>
            <person name="Grossman N."/>
            <person name="Wear M.P."/>
            <person name="Jia B."/>
            <person name="Miller H."/>
            <person name="Casadevall A."/>
            <person name="Timp W."/>
            <person name="Zhang S.X."/>
            <person name="Salzberg S.L."/>
        </authorList>
    </citation>
    <scope>NUCLEOTIDE SEQUENCE [LARGE SCALE GENOMIC DNA]</scope>
    <source>
        <strain evidence="6 7">JHH-5317</strain>
    </source>
</reference>
<keyword evidence="7" id="KW-1185">Reference proteome</keyword>
<evidence type="ECO:0000313" key="6">
    <source>
        <dbReference type="EMBL" id="PKS10335.1"/>
    </source>
</evidence>
<dbReference type="Gene3D" id="2.130.10.30">
    <property type="entry name" value="Regulator of chromosome condensation 1/beta-lactamase-inhibitor protein II"/>
    <property type="match status" value="1"/>
</dbReference>
<accession>A0A2N3ND13</accession>
<feature type="repeat" description="RCC1" evidence="3">
    <location>
        <begin position="325"/>
        <end position="388"/>
    </location>
</feature>
<dbReference type="PROSITE" id="PS50012">
    <property type="entry name" value="RCC1_3"/>
    <property type="match status" value="6"/>
</dbReference>
<dbReference type="InterPro" id="IPR000408">
    <property type="entry name" value="Reg_chr_condens"/>
</dbReference>
<dbReference type="OrthoDB" id="61110at2759"/>
<feature type="repeat" description="RCC1" evidence="3">
    <location>
        <begin position="210"/>
        <end position="264"/>
    </location>
</feature>
<dbReference type="GO" id="GO:0005085">
    <property type="term" value="F:guanyl-nucleotide exchange factor activity"/>
    <property type="evidence" value="ECO:0007669"/>
    <property type="project" value="TreeGrafter"/>
</dbReference>
<dbReference type="SUPFAM" id="SSF50985">
    <property type="entry name" value="RCC1/BLIP-II"/>
    <property type="match status" value="1"/>
</dbReference>
<name>A0A2N3ND13_9PEZI</name>
<dbReference type="InterPro" id="IPR051553">
    <property type="entry name" value="Ran_GTPase-activating"/>
</dbReference>
<sequence>MEISAPPKKTVPKPKLNQRPTAPLRVYVTGGADVRETGLDSEFHKVKPGVANKDGGVSVPVRQPYLDLDEDVVVQITVGQKHTAALTQKGIVLTWGSNDFYALGRETPSVDHEGWPDVVQTLVNLDLEIVQVAATDHATFVLTSNGRVYGWGTFMSDDGVIGFLKDLIEHKTKVHPDELIAKVPTPVPGLRDIKELATGSNHVLALTRTGNVYAWGSGHHGELGRRLVYRHRFESLTPRTISLPKNAIARIFAGFYHSFAVDKNGHVWAWGLNNFCQAGIPTKLEEGASDNLHISHPVEVPTLEGIEIRHMAGGLHHSIACSEDGRVLVWGRCDDNQMGASLEKVKDDFLVKDERGVPRILMMPLELPDLKAEFVAAGTDNCFAIDLDGQLYAWGFSENFRTGLATEDSVKEPTRIADEHLSKLTTKFVASRGSFAFFAGVESEVTRAS</sequence>
<dbReference type="GO" id="GO:0005737">
    <property type="term" value="C:cytoplasm"/>
    <property type="evidence" value="ECO:0007669"/>
    <property type="project" value="TreeGrafter"/>
</dbReference>